<evidence type="ECO:0000313" key="2">
    <source>
        <dbReference type="EMBL" id="CRK34404.1"/>
    </source>
</evidence>
<feature type="region of interest" description="Disordered" evidence="1">
    <location>
        <begin position="17"/>
        <end position="40"/>
    </location>
</feature>
<gene>
    <name evidence="2" type="ORF">BN1708_006371</name>
</gene>
<name>A0A0G4MJQ3_VERLO</name>
<sequence>MCLAMFFKWLAPVGPSHGSGYRSPSIAGLNPPLNQTMERK</sequence>
<evidence type="ECO:0000313" key="3">
    <source>
        <dbReference type="Proteomes" id="UP000044602"/>
    </source>
</evidence>
<accession>A0A0G4MJQ3</accession>
<proteinExistence type="predicted"/>
<reference evidence="2 3" key="1">
    <citation type="submission" date="2015-05" db="EMBL/GenBank/DDBJ databases">
        <authorList>
            <person name="Wang D.B."/>
            <person name="Wang M."/>
        </authorList>
    </citation>
    <scope>NUCLEOTIDE SEQUENCE [LARGE SCALE GENOMIC DNA]</scope>
    <source>
        <strain evidence="2">VL1</strain>
    </source>
</reference>
<dbReference type="Proteomes" id="UP000044602">
    <property type="component" value="Unassembled WGS sequence"/>
</dbReference>
<keyword evidence="3" id="KW-1185">Reference proteome</keyword>
<evidence type="ECO:0000256" key="1">
    <source>
        <dbReference type="SAM" id="MobiDB-lite"/>
    </source>
</evidence>
<dbReference type="AlphaFoldDB" id="A0A0G4MJQ3"/>
<organism evidence="2 3">
    <name type="scientific">Verticillium longisporum</name>
    <name type="common">Verticillium dahliae var. longisporum</name>
    <dbReference type="NCBI Taxonomy" id="100787"/>
    <lineage>
        <taxon>Eukaryota</taxon>
        <taxon>Fungi</taxon>
        <taxon>Dikarya</taxon>
        <taxon>Ascomycota</taxon>
        <taxon>Pezizomycotina</taxon>
        <taxon>Sordariomycetes</taxon>
        <taxon>Hypocreomycetidae</taxon>
        <taxon>Glomerellales</taxon>
        <taxon>Plectosphaerellaceae</taxon>
        <taxon>Verticillium</taxon>
    </lineage>
</organism>
<dbReference type="EMBL" id="CVQH01022972">
    <property type="protein sequence ID" value="CRK34404.1"/>
    <property type="molecule type" value="Genomic_DNA"/>
</dbReference>
<protein>
    <submittedName>
        <fullName evidence="2">Uncharacterized protein</fullName>
    </submittedName>
</protein>